<keyword evidence="3" id="KW-0413">Isomerase</keyword>
<evidence type="ECO:0000313" key="4">
    <source>
        <dbReference type="Proteomes" id="UP000002630"/>
    </source>
</evidence>
<dbReference type="SMART" id="SM00710">
    <property type="entry name" value="PbH1"/>
    <property type="match status" value="4"/>
</dbReference>
<evidence type="ECO:0000256" key="1">
    <source>
        <dbReference type="SAM" id="SignalP"/>
    </source>
</evidence>
<dbReference type="Pfam" id="PF05048">
    <property type="entry name" value="NosD"/>
    <property type="match status" value="1"/>
</dbReference>
<proteinExistence type="predicted"/>
<dbReference type="GO" id="GO:0016853">
    <property type="term" value="F:isomerase activity"/>
    <property type="evidence" value="ECO:0007669"/>
    <property type="project" value="UniProtKB-KW"/>
</dbReference>
<dbReference type="EC" id="5.1.3.-" evidence="3"/>
<sequence>MGSGGVATAAAAALGAVALAVAMAGRSASAAETTSSSAQTTSSAAATTSDCTSMDLVNHNITDYIRWSNMSDRLYLENGACVTLTDIYESRLDDTGNKGPLYPFDETTLDISDTVTGSWYLESTLYITEGSRLVVQGLSKGGDCDHLLLASSPEKFINLRAHGGELMLDGTHVESWDLAAGTVDENNEDGRSYLSAISEVITDPAETCDGTAKNDMGEARMDIIDSEVNHLGWYDSESYGIAYKVRGFCKDLSNPELFDSVSVTGDILGSDIHDNYFGHYSYGHQGGNWSHNKMHHNIGYGFDPHDDSDYITIHNNEVYNNGWHGIIASKRCDHVSIQNNHVHDNGHINEAGQRTGNGIMLHRSSDYGTVKNNVIHDNMDSGVALYESSYCAVSDNKIYGNKNGIRMSLGSSDNLLYENDIIINGPDAKYAIYLYQGNDIPDVSDGRPRNNHIFDNSLVSDNEVVKMLNSDDTAFEGNVVYGRVSRFKDSFNTLWKSNFVEDGIHDYKLELNSCFDPESDIEEPDTYEDVAAMEEEEATTYSYSYSYDFDVSESGFFCA</sequence>
<dbReference type="Gene3D" id="2.160.20.10">
    <property type="entry name" value="Single-stranded right-handed beta-helix, Pectin lyase-like"/>
    <property type="match status" value="1"/>
</dbReference>
<reference evidence="3 4" key="1">
    <citation type="journal article" date="2010" name="Nature">
        <title>The Ectocarpus genome and the independent evolution of multicellularity in brown algae.</title>
        <authorList>
            <person name="Cock J.M."/>
            <person name="Sterck L."/>
            <person name="Rouze P."/>
            <person name="Scornet D."/>
            <person name="Allen A.E."/>
            <person name="Amoutzias G."/>
            <person name="Anthouard V."/>
            <person name="Artiguenave F."/>
            <person name="Aury J.M."/>
            <person name="Badger J.H."/>
            <person name="Beszteri B."/>
            <person name="Billiau K."/>
            <person name="Bonnet E."/>
            <person name="Bothwell J.H."/>
            <person name="Bowler C."/>
            <person name="Boyen C."/>
            <person name="Brownlee C."/>
            <person name="Carrano C.J."/>
            <person name="Charrier B."/>
            <person name="Cho G.Y."/>
            <person name="Coelho S.M."/>
            <person name="Collen J."/>
            <person name="Corre E."/>
            <person name="Da Silva C."/>
            <person name="Delage L."/>
            <person name="Delaroque N."/>
            <person name="Dittami S.M."/>
            <person name="Doulbeau S."/>
            <person name="Elias M."/>
            <person name="Farnham G."/>
            <person name="Gachon C.M."/>
            <person name="Gschloessl B."/>
            <person name="Heesch S."/>
            <person name="Jabbari K."/>
            <person name="Jubin C."/>
            <person name="Kawai H."/>
            <person name="Kimura K."/>
            <person name="Kloareg B."/>
            <person name="Kupper F.C."/>
            <person name="Lang D."/>
            <person name="Le Bail A."/>
            <person name="Leblanc C."/>
            <person name="Lerouge P."/>
            <person name="Lohr M."/>
            <person name="Lopez P.J."/>
            <person name="Martens C."/>
            <person name="Maumus F."/>
            <person name="Michel G."/>
            <person name="Miranda-Saavedra D."/>
            <person name="Morales J."/>
            <person name="Moreau H."/>
            <person name="Motomura T."/>
            <person name="Nagasato C."/>
            <person name="Napoli C.A."/>
            <person name="Nelson D.R."/>
            <person name="Nyvall-Collen P."/>
            <person name="Peters A.F."/>
            <person name="Pommier C."/>
            <person name="Potin P."/>
            <person name="Poulain J."/>
            <person name="Quesneville H."/>
            <person name="Read B."/>
            <person name="Rensing S.A."/>
            <person name="Ritter A."/>
            <person name="Rousvoal S."/>
            <person name="Samanta M."/>
            <person name="Samson G."/>
            <person name="Schroeder D.C."/>
            <person name="Segurens B."/>
            <person name="Strittmatter M."/>
            <person name="Tonon T."/>
            <person name="Tregear J.W."/>
            <person name="Valentin K."/>
            <person name="von Dassow P."/>
            <person name="Yamagishi T."/>
            <person name="Van de Peer Y."/>
            <person name="Wincker P."/>
        </authorList>
    </citation>
    <scope>NUCLEOTIDE SEQUENCE [LARGE SCALE GENOMIC DNA]</scope>
    <source>
        <strain evidence="4">Ec32 / CCAP1310/4</strain>
    </source>
</reference>
<feature type="signal peptide" evidence="1">
    <location>
        <begin position="1"/>
        <end position="30"/>
    </location>
</feature>
<dbReference type="InterPro" id="IPR012334">
    <property type="entry name" value="Pectin_lyas_fold"/>
</dbReference>
<dbReference type="Proteomes" id="UP000002630">
    <property type="component" value="Linkage Group LG33"/>
</dbReference>
<dbReference type="EMBL" id="FN649758">
    <property type="protein sequence ID" value="CBJ32775.1"/>
    <property type="molecule type" value="Genomic_DNA"/>
</dbReference>
<dbReference type="InterPro" id="IPR022441">
    <property type="entry name" value="Para_beta_helix_rpt-2"/>
</dbReference>
<dbReference type="InParanoid" id="D7FZF8"/>
<organism evidence="3 4">
    <name type="scientific">Ectocarpus siliculosus</name>
    <name type="common">Brown alga</name>
    <name type="synonym">Conferva siliculosa</name>
    <dbReference type="NCBI Taxonomy" id="2880"/>
    <lineage>
        <taxon>Eukaryota</taxon>
        <taxon>Sar</taxon>
        <taxon>Stramenopiles</taxon>
        <taxon>Ochrophyta</taxon>
        <taxon>PX clade</taxon>
        <taxon>Phaeophyceae</taxon>
        <taxon>Ectocarpales</taxon>
        <taxon>Ectocarpaceae</taxon>
        <taxon>Ectocarpus</taxon>
    </lineage>
</organism>
<dbReference type="NCBIfam" id="TIGR03804">
    <property type="entry name" value="para_beta_helix"/>
    <property type="match status" value="1"/>
</dbReference>
<dbReference type="InterPro" id="IPR011050">
    <property type="entry name" value="Pectin_lyase_fold/virulence"/>
</dbReference>
<evidence type="ECO:0000259" key="2">
    <source>
        <dbReference type="Pfam" id="PF05048"/>
    </source>
</evidence>
<accession>D7FZF8</accession>
<dbReference type="SUPFAM" id="SSF51126">
    <property type="entry name" value="Pectin lyase-like"/>
    <property type="match status" value="1"/>
</dbReference>
<dbReference type="OrthoDB" id="10295699at2759"/>
<dbReference type="AlphaFoldDB" id="D7FZF8"/>
<feature type="chain" id="PRO_5003095932" evidence="1">
    <location>
        <begin position="31"/>
        <end position="559"/>
    </location>
</feature>
<dbReference type="InterPro" id="IPR006626">
    <property type="entry name" value="PbH1"/>
</dbReference>
<name>D7FZF8_ECTSI</name>
<protein>
    <submittedName>
        <fullName evidence="3">Mannuronan C-5-epimerase</fullName>
        <ecNumber evidence="3">5.1.3.-</ecNumber>
    </submittedName>
</protein>
<evidence type="ECO:0000313" key="3">
    <source>
        <dbReference type="EMBL" id="CBJ32775.1"/>
    </source>
</evidence>
<gene>
    <name evidence="3" type="primary">MEP12</name>
    <name evidence="3" type="ORF">Esi_0367_0009</name>
</gene>
<dbReference type="InterPro" id="IPR007742">
    <property type="entry name" value="NosD_dom"/>
</dbReference>
<keyword evidence="4" id="KW-1185">Reference proteome</keyword>
<dbReference type="EMBL" id="FN648561">
    <property type="protein sequence ID" value="CBJ32775.1"/>
    <property type="molecule type" value="Genomic_DNA"/>
</dbReference>
<keyword evidence="1" id="KW-0732">Signal</keyword>
<feature type="domain" description="Periplasmic copper-binding protein NosD beta helix" evidence="2">
    <location>
        <begin position="269"/>
        <end position="430"/>
    </location>
</feature>